<proteinExistence type="predicted"/>
<gene>
    <name evidence="1" type="ORF">F4X14_10235</name>
</gene>
<accession>A0A6B1D621</accession>
<keyword evidence="1" id="KW-0808">Transferase</keyword>
<dbReference type="AlphaFoldDB" id="A0A6B1D621"/>
<evidence type="ECO:0000313" key="1">
    <source>
        <dbReference type="EMBL" id="MYC95340.1"/>
    </source>
</evidence>
<organism evidence="1">
    <name type="scientific">Caldilineaceae bacterium SB0661_bin_32</name>
    <dbReference type="NCBI Taxonomy" id="2605255"/>
    <lineage>
        <taxon>Bacteria</taxon>
        <taxon>Bacillati</taxon>
        <taxon>Chloroflexota</taxon>
        <taxon>Caldilineae</taxon>
        <taxon>Caldilineales</taxon>
        <taxon>Caldilineaceae</taxon>
    </lineage>
</organism>
<comment type="caution">
    <text evidence="1">The sequence shown here is derived from an EMBL/GenBank/DDBJ whole genome shotgun (WGS) entry which is preliminary data.</text>
</comment>
<dbReference type="InterPro" id="IPR039498">
    <property type="entry name" value="NTP_transf_5"/>
</dbReference>
<dbReference type="Gene3D" id="3.30.460.40">
    <property type="match status" value="1"/>
</dbReference>
<name>A0A6B1D621_9CHLR</name>
<sequence>MGKFDWRQIMPGLSSLNLAPDICPETRLLLGCARTCIDFEKSGQIKACLQENVSWMRLIKIAFHHRMMPLLYGTLSSTCPEYVPQTVLELLHDHFRISAQRNQLLAGELVTILTLFKMHDISVMSFKGPVLATFLYRNPAYRECGDLDLLIRKRDVSRAKNLLIAHGYHLPPRDATDRQQAFIFKYKHSYNLFSKVTQVNVDLHWRFTSRAIPFGLDLDSLWKCLDPMSFAGTTVLSPPPDILLVLLCVHGAKHFNPWERLIWICDVAKLIEIYQQMNWERALGYADQLGSKRMLFVGILLASALMEVSPPGEILQMAATDRIARILATQIGKRIFAENRHATRYDRKAIPNLLFHLRMRERLRDRLSTFLQLTHRKLSFDVTYRKSLKTLPLQAYLPLLSYTLLPGFDGLGSQFQE</sequence>
<protein>
    <submittedName>
        <fullName evidence="1">Nucleotidyltransferase family protein</fullName>
    </submittedName>
</protein>
<dbReference type="EMBL" id="VXMH01000052">
    <property type="protein sequence ID" value="MYC95340.1"/>
    <property type="molecule type" value="Genomic_DNA"/>
</dbReference>
<reference evidence="1" key="1">
    <citation type="submission" date="2019-09" db="EMBL/GenBank/DDBJ databases">
        <title>Characterisation of the sponge microbiome using genome-centric metagenomics.</title>
        <authorList>
            <person name="Engelberts J.P."/>
            <person name="Robbins S.J."/>
            <person name="De Goeij J.M."/>
            <person name="Aranda M."/>
            <person name="Bell S.C."/>
            <person name="Webster N.S."/>
        </authorList>
    </citation>
    <scope>NUCLEOTIDE SEQUENCE</scope>
    <source>
        <strain evidence="1">SB0661_bin_32</strain>
    </source>
</reference>
<dbReference type="Pfam" id="PF14907">
    <property type="entry name" value="NTP_transf_5"/>
    <property type="match status" value="1"/>
</dbReference>
<dbReference type="GO" id="GO:0016740">
    <property type="term" value="F:transferase activity"/>
    <property type="evidence" value="ECO:0007669"/>
    <property type="project" value="UniProtKB-KW"/>
</dbReference>